<dbReference type="Gene3D" id="1.20.1050.60">
    <property type="entry name" value="alpha-1,2-mannosidase"/>
    <property type="match status" value="1"/>
</dbReference>
<dbReference type="NCBIfam" id="TIGR01180">
    <property type="entry name" value="aman2_put"/>
    <property type="match status" value="1"/>
</dbReference>
<keyword evidence="3" id="KW-0106">Calcium</keyword>
<gene>
    <name evidence="7" type="ORF">QQ020_02080</name>
</gene>
<keyword evidence="7" id="KW-0326">Glycosidase</keyword>
<dbReference type="RefSeq" id="WP_346756149.1">
    <property type="nucleotide sequence ID" value="NZ_JAUJEB010000001.1"/>
</dbReference>
<dbReference type="Gene3D" id="3.30.2080.10">
    <property type="entry name" value="GH92 mannosidase domain"/>
    <property type="match status" value="1"/>
</dbReference>
<dbReference type="PANTHER" id="PTHR12143">
    <property type="entry name" value="PEPTIDE N-GLYCANASE PNGASE -RELATED"/>
    <property type="match status" value="1"/>
</dbReference>
<dbReference type="Proteomes" id="UP001172083">
    <property type="component" value="Unassembled WGS sequence"/>
</dbReference>
<proteinExistence type="predicted"/>
<dbReference type="InterPro" id="IPR012939">
    <property type="entry name" value="Glyco_hydro_92"/>
</dbReference>
<evidence type="ECO:0000313" key="7">
    <source>
        <dbReference type="EMBL" id="MDN5210809.1"/>
    </source>
</evidence>
<keyword evidence="7" id="KW-0378">Hydrolase</keyword>
<dbReference type="PANTHER" id="PTHR12143:SF43">
    <property type="entry name" value="PUTATIVE-RELATED"/>
    <property type="match status" value="1"/>
</dbReference>
<dbReference type="Pfam" id="PF07971">
    <property type="entry name" value="Glyco_hydro_92"/>
    <property type="match status" value="1"/>
</dbReference>
<evidence type="ECO:0000256" key="3">
    <source>
        <dbReference type="ARBA" id="ARBA00022837"/>
    </source>
</evidence>
<sequence>MQYNLSILVLFCACLFSCTTQSTKSPIEYVNSFIGSTGASESDYGGTIPSVAPPFAMTQWSAMTRENYISSNPYNYKDSSIIGFIGTHQPAIWMGDYGFISFLPSTGKVKISAKDRALKFKHEDEKASPYFYSVQATTENGGQIKTEIASTLRCAIFNISLPPGNENHIFVEASRKISDQKEFVGFIRILPESNEIIGYNSDRHSYMLGPDLPNFKGYFVMQFSKPFTRSGLWEGDQLLEGATEKKGDHIGGYVYFDMGGDEIVQVKMATSFISIEQARQNLSNEIPEWDFDQVVNENKAEWEKYFDRVIVESDDEDQKTCFYTALHRTLQYPRIFSEYGKYYSAFDDTIHVGNSYNDYSLWDTFRAQHPWLTLVAPEHVNPMIQSLLQMYDEGGWMPKWPNPTYSNIMIGTHADAVVADAFVKNFRDYDLDKAYTAVYKNAMTPPDNDTTMRWADREKTKLYEGRGGLTYYKEKGYIPADKTAESVSRTLEFAYDDFCVAQIAKGLGKADDYDYFLKRSKNYRNIYDPETGFMSARNFDGTFVQEIKAKIDEVEQVVEEGITEGGRWTYLFCVMQDVEGLISLTGGREKFISLLDQNFDEGHFQHRNEPGHHFIYLYNYAGEPSKTQEKIWEHTPLNYRNAPDGLSGNDDCGQMSAWLIFSSMGFYPVCPGSGEYVIGSPLYSKIVLNLPEPYHKKVIISAKGVDEGKKYIKSLTLDGKPITKPFISHADIVSCDELVFEMSATPTDWGR</sequence>
<evidence type="ECO:0000259" key="5">
    <source>
        <dbReference type="Pfam" id="PF07971"/>
    </source>
</evidence>
<dbReference type="InterPro" id="IPR050883">
    <property type="entry name" value="PNGase"/>
</dbReference>
<dbReference type="EC" id="3.2.1.-" evidence="7"/>
<keyword evidence="8" id="KW-1185">Reference proteome</keyword>
<dbReference type="Pfam" id="PF17678">
    <property type="entry name" value="Glyco_hydro_92N"/>
    <property type="match status" value="1"/>
</dbReference>
<dbReference type="InterPro" id="IPR008928">
    <property type="entry name" value="6-hairpin_glycosidase_sf"/>
</dbReference>
<dbReference type="GO" id="GO:0016798">
    <property type="term" value="F:hydrolase activity, acting on glycosyl bonds"/>
    <property type="evidence" value="ECO:0007669"/>
    <property type="project" value="UniProtKB-KW"/>
</dbReference>
<dbReference type="InterPro" id="IPR005887">
    <property type="entry name" value="GH92_a_mannosidase_put"/>
</dbReference>
<comment type="caution">
    <text evidence="7">The sequence shown here is derived from an EMBL/GenBank/DDBJ whole genome shotgun (WGS) entry which is preliminary data.</text>
</comment>
<comment type="cofactor">
    <cofactor evidence="1">
        <name>Ca(2+)</name>
        <dbReference type="ChEBI" id="CHEBI:29108"/>
    </cofactor>
</comment>
<evidence type="ECO:0000313" key="8">
    <source>
        <dbReference type="Proteomes" id="UP001172083"/>
    </source>
</evidence>
<dbReference type="Gene3D" id="1.20.1610.10">
    <property type="entry name" value="alpha-1,2-mannosidases domains"/>
    <property type="match status" value="1"/>
</dbReference>
<reference evidence="7" key="1">
    <citation type="submission" date="2023-06" db="EMBL/GenBank/DDBJ databases">
        <title>Genomic of Agaribacillus aureum.</title>
        <authorList>
            <person name="Wang G."/>
        </authorList>
    </citation>
    <scope>NUCLEOTIDE SEQUENCE</scope>
    <source>
        <strain evidence="7">BMA12</strain>
    </source>
</reference>
<accession>A0ABT8KZF2</accession>
<dbReference type="InterPro" id="IPR041371">
    <property type="entry name" value="GH92_N"/>
</dbReference>
<evidence type="ECO:0000256" key="4">
    <source>
        <dbReference type="SAM" id="SignalP"/>
    </source>
</evidence>
<feature type="chain" id="PRO_5047061200" evidence="4">
    <location>
        <begin position="23"/>
        <end position="751"/>
    </location>
</feature>
<dbReference type="SUPFAM" id="SSF48208">
    <property type="entry name" value="Six-hairpin glycosidases"/>
    <property type="match status" value="1"/>
</dbReference>
<feature type="domain" description="Glycosyl hydrolase family 92 N-terminal" evidence="6">
    <location>
        <begin position="29"/>
        <end position="271"/>
    </location>
</feature>
<protein>
    <submittedName>
        <fullName evidence="7">GH92 family glycosyl hydrolase</fullName>
        <ecNumber evidence="7">3.2.1.-</ecNumber>
    </submittedName>
</protein>
<organism evidence="7 8">
    <name type="scientific">Agaribacillus aureus</name>
    <dbReference type="NCBI Taxonomy" id="3051825"/>
    <lineage>
        <taxon>Bacteria</taxon>
        <taxon>Pseudomonadati</taxon>
        <taxon>Bacteroidota</taxon>
        <taxon>Cytophagia</taxon>
        <taxon>Cytophagales</taxon>
        <taxon>Splendidivirgaceae</taxon>
        <taxon>Agaribacillus</taxon>
    </lineage>
</organism>
<dbReference type="EMBL" id="JAUJEB010000001">
    <property type="protein sequence ID" value="MDN5210809.1"/>
    <property type="molecule type" value="Genomic_DNA"/>
</dbReference>
<feature type="signal peptide" evidence="4">
    <location>
        <begin position="1"/>
        <end position="22"/>
    </location>
</feature>
<evidence type="ECO:0000259" key="6">
    <source>
        <dbReference type="Pfam" id="PF17678"/>
    </source>
</evidence>
<comment type="subunit">
    <text evidence="2">Monomer.</text>
</comment>
<evidence type="ECO:0000256" key="2">
    <source>
        <dbReference type="ARBA" id="ARBA00011245"/>
    </source>
</evidence>
<dbReference type="Gene3D" id="2.70.98.10">
    <property type="match status" value="1"/>
</dbReference>
<name>A0ABT8KZF2_9BACT</name>
<feature type="domain" description="Glycosyl hydrolase family 92" evidence="5">
    <location>
        <begin position="277"/>
        <end position="743"/>
    </location>
</feature>
<dbReference type="InterPro" id="IPR014718">
    <property type="entry name" value="GH-type_carb-bd"/>
</dbReference>
<keyword evidence="4" id="KW-0732">Signal</keyword>
<evidence type="ECO:0000256" key="1">
    <source>
        <dbReference type="ARBA" id="ARBA00001913"/>
    </source>
</evidence>